<dbReference type="InterPro" id="IPR005135">
    <property type="entry name" value="Endo/exonuclease/phosphatase"/>
</dbReference>
<dbReference type="GO" id="GO:0003824">
    <property type="term" value="F:catalytic activity"/>
    <property type="evidence" value="ECO:0007669"/>
    <property type="project" value="InterPro"/>
</dbReference>
<proteinExistence type="predicted"/>
<dbReference type="AlphaFoldDB" id="A0A1F5MGX7"/>
<accession>A0A1F5MGX7</accession>
<sequence>MKLISLNTWGGKNFDPLIKFVKKHKENTDIFCFQEIYDTKSEIKQHKNLARANLLYELKIILPKYKVFYFPIMQGYDEKTNPVNYDLRFGSAIFSRQAIRVTLHKNYFIYKDKGFEKPAKGFSNLSTPLQKIEFNIGDKTFSIFNFHGTSYPAAKKDTRKRLKQSKRVKMIMDKSKGAKILVGDFNLSKHTKSIRMFEGEMKNLIKEFKIKRTRSRLSPFFNKSNFQKFADYTFVTSDVKVKSFEVPDVKISDHLPMILEFTN</sequence>
<gene>
    <name evidence="2" type="ORF">A3J13_01255</name>
</gene>
<evidence type="ECO:0000259" key="1">
    <source>
        <dbReference type="Pfam" id="PF03372"/>
    </source>
</evidence>
<name>A0A1F5MGX7_9BACT</name>
<evidence type="ECO:0000313" key="2">
    <source>
        <dbReference type="EMBL" id="OGE64609.1"/>
    </source>
</evidence>
<comment type="caution">
    <text evidence="2">The sequence shown here is derived from an EMBL/GenBank/DDBJ whole genome shotgun (WGS) entry which is preliminary data.</text>
</comment>
<feature type="domain" description="Endonuclease/exonuclease/phosphatase" evidence="1">
    <location>
        <begin position="5"/>
        <end position="254"/>
    </location>
</feature>
<organism evidence="2 3">
    <name type="scientific">Candidatus Daviesbacteria bacterium RIFCSPLOWO2_02_FULL_36_8</name>
    <dbReference type="NCBI Taxonomy" id="1797793"/>
    <lineage>
        <taxon>Bacteria</taxon>
        <taxon>Candidatus Daviesiibacteriota</taxon>
    </lineage>
</organism>
<reference evidence="2 3" key="1">
    <citation type="journal article" date="2016" name="Nat. Commun.">
        <title>Thousands of microbial genomes shed light on interconnected biogeochemical processes in an aquifer system.</title>
        <authorList>
            <person name="Anantharaman K."/>
            <person name="Brown C.T."/>
            <person name="Hug L.A."/>
            <person name="Sharon I."/>
            <person name="Castelle C.J."/>
            <person name="Probst A.J."/>
            <person name="Thomas B.C."/>
            <person name="Singh A."/>
            <person name="Wilkins M.J."/>
            <person name="Karaoz U."/>
            <person name="Brodie E.L."/>
            <person name="Williams K.H."/>
            <person name="Hubbard S.S."/>
            <person name="Banfield J.F."/>
        </authorList>
    </citation>
    <scope>NUCLEOTIDE SEQUENCE [LARGE SCALE GENOMIC DNA]</scope>
</reference>
<evidence type="ECO:0000313" key="3">
    <source>
        <dbReference type="Proteomes" id="UP000183317"/>
    </source>
</evidence>
<dbReference type="SUPFAM" id="SSF56219">
    <property type="entry name" value="DNase I-like"/>
    <property type="match status" value="1"/>
</dbReference>
<protein>
    <recommendedName>
        <fullName evidence="1">Endonuclease/exonuclease/phosphatase domain-containing protein</fullName>
    </recommendedName>
</protein>
<dbReference type="EMBL" id="MFDU01000005">
    <property type="protein sequence ID" value="OGE64609.1"/>
    <property type="molecule type" value="Genomic_DNA"/>
</dbReference>
<dbReference type="Proteomes" id="UP000183317">
    <property type="component" value="Unassembled WGS sequence"/>
</dbReference>
<dbReference type="InterPro" id="IPR036691">
    <property type="entry name" value="Endo/exonu/phosph_ase_sf"/>
</dbReference>
<dbReference type="Gene3D" id="3.60.10.10">
    <property type="entry name" value="Endonuclease/exonuclease/phosphatase"/>
    <property type="match status" value="1"/>
</dbReference>
<dbReference type="Pfam" id="PF03372">
    <property type="entry name" value="Exo_endo_phos"/>
    <property type="match status" value="1"/>
</dbReference>